<dbReference type="InterPro" id="IPR006143">
    <property type="entry name" value="RND_pump_MFP"/>
</dbReference>
<feature type="signal peptide" evidence="3">
    <location>
        <begin position="1"/>
        <end position="21"/>
    </location>
</feature>
<feature type="region of interest" description="Disordered" evidence="2">
    <location>
        <begin position="31"/>
        <end position="56"/>
    </location>
</feature>
<gene>
    <name evidence="7" type="ORF">C6571_00910</name>
</gene>
<dbReference type="RefSeq" id="WP_106445032.1">
    <property type="nucleotide sequence ID" value="NZ_CP027669.1"/>
</dbReference>
<dbReference type="Pfam" id="PF25917">
    <property type="entry name" value="BSH_RND"/>
    <property type="match status" value="1"/>
</dbReference>
<evidence type="ECO:0000256" key="2">
    <source>
        <dbReference type="SAM" id="MobiDB-lite"/>
    </source>
</evidence>
<dbReference type="Gene3D" id="2.40.30.170">
    <property type="match status" value="1"/>
</dbReference>
<proteinExistence type="inferred from homology"/>
<feature type="domain" description="CusB-like beta-barrel" evidence="6">
    <location>
        <begin position="213"/>
        <end position="284"/>
    </location>
</feature>
<dbReference type="GO" id="GO:1990281">
    <property type="term" value="C:efflux pump complex"/>
    <property type="evidence" value="ECO:0007669"/>
    <property type="project" value="TreeGrafter"/>
</dbReference>
<dbReference type="Proteomes" id="UP000239326">
    <property type="component" value="Chromosome"/>
</dbReference>
<dbReference type="InterPro" id="IPR058624">
    <property type="entry name" value="MdtA-like_HH"/>
</dbReference>
<dbReference type="NCBIfam" id="TIGR01730">
    <property type="entry name" value="RND_mfp"/>
    <property type="match status" value="1"/>
</dbReference>
<protein>
    <submittedName>
        <fullName evidence="7">Efflux transporter periplasmic adaptor subunit</fullName>
    </submittedName>
</protein>
<keyword evidence="3" id="KW-0732">Signal</keyword>
<dbReference type="SUPFAM" id="SSF111369">
    <property type="entry name" value="HlyD-like secretion proteins"/>
    <property type="match status" value="1"/>
</dbReference>
<feature type="domain" description="Multidrug resistance protein MdtA-like barrel-sandwich hybrid" evidence="5">
    <location>
        <begin position="79"/>
        <end position="200"/>
    </location>
</feature>
<dbReference type="KEGG" id="simp:C6571_00910"/>
<evidence type="ECO:0000259" key="4">
    <source>
        <dbReference type="Pfam" id="PF25876"/>
    </source>
</evidence>
<dbReference type="OrthoDB" id="9806939at2"/>
<name>A0A2S0MVW8_9BURK</name>
<dbReference type="AlphaFoldDB" id="A0A2S0MVW8"/>
<reference evidence="7 8" key="1">
    <citation type="submission" date="2018-03" db="EMBL/GenBank/DDBJ databases">
        <title>Genome sequencing of Simplicispira sp.</title>
        <authorList>
            <person name="Kim S.-J."/>
            <person name="Heo J."/>
            <person name="Kwon S.-W."/>
        </authorList>
    </citation>
    <scope>NUCLEOTIDE SEQUENCE [LARGE SCALE GENOMIC DNA]</scope>
    <source>
        <strain evidence="7 8">SC1-8</strain>
    </source>
</reference>
<dbReference type="PANTHER" id="PTHR30469">
    <property type="entry name" value="MULTIDRUG RESISTANCE PROTEIN MDTA"/>
    <property type="match status" value="1"/>
</dbReference>
<feature type="domain" description="Multidrug resistance protein MdtA-like alpha-helical hairpin" evidence="4">
    <location>
        <begin position="116"/>
        <end position="171"/>
    </location>
</feature>
<organism evidence="7 8">
    <name type="scientific">Simplicispira suum</name>
    <dbReference type="NCBI Taxonomy" id="2109915"/>
    <lineage>
        <taxon>Bacteria</taxon>
        <taxon>Pseudomonadati</taxon>
        <taxon>Pseudomonadota</taxon>
        <taxon>Betaproteobacteria</taxon>
        <taxon>Burkholderiales</taxon>
        <taxon>Comamonadaceae</taxon>
        <taxon>Simplicispira</taxon>
    </lineage>
</organism>
<dbReference type="PANTHER" id="PTHR30469:SF11">
    <property type="entry name" value="BLL4320 PROTEIN"/>
    <property type="match status" value="1"/>
</dbReference>
<sequence>MASRTMHFATAGSALAVAVFAAWWLQRPAPASPDTAARPTAAAASGGQAKPASVETAAVQQRDLAQTVQAVGSLRSRRSVVLRPEISGRIVKLGFSDGQRVHKGALLVQLDDQLPRAQVAQAQAELSIARANDKRNRELVAQGFVSQRALDESAASVQVAQAKLALAEATAARLRILAPFDGIAGIGQLSVGEYIKDGADIVNIEDMDTMLVDFRLPERYQSLVRVGQSVALALDALPGAQFTAEVRALDPQIDANGRSLAVRASLANPALRLRPGMFARVSLELARRSGALVVPEEAIVPQSEGAIVFKLVAAADGSSVAQRVPVVLGLRGDGFVEVTQGLAVGDVVVTAGQQRLQKDATRVRVADAAARPAERAASR</sequence>
<feature type="compositionally biased region" description="Low complexity" evidence="2">
    <location>
        <begin position="31"/>
        <end position="52"/>
    </location>
</feature>
<dbReference type="GO" id="GO:0015562">
    <property type="term" value="F:efflux transmembrane transporter activity"/>
    <property type="evidence" value="ECO:0007669"/>
    <property type="project" value="TreeGrafter"/>
</dbReference>
<evidence type="ECO:0000313" key="7">
    <source>
        <dbReference type="EMBL" id="AVO40039.1"/>
    </source>
</evidence>
<dbReference type="Gene3D" id="2.40.50.100">
    <property type="match status" value="1"/>
</dbReference>
<accession>A0A2S0MVW8</accession>
<dbReference type="Pfam" id="PF25954">
    <property type="entry name" value="Beta-barrel_RND_2"/>
    <property type="match status" value="1"/>
</dbReference>
<feature type="chain" id="PRO_5015434916" evidence="3">
    <location>
        <begin position="22"/>
        <end position="379"/>
    </location>
</feature>
<dbReference type="Pfam" id="PF25876">
    <property type="entry name" value="HH_MFP_RND"/>
    <property type="match status" value="1"/>
</dbReference>
<comment type="similarity">
    <text evidence="1">Belongs to the membrane fusion protein (MFP) (TC 8.A.1) family.</text>
</comment>
<evidence type="ECO:0000256" key="3">
    <source>
        <dbReference type="SAM" id="SignalP"/>
    </source>
</evidence>
<evidence type="ECO:0000259" key="5">
    <source>
        <dbReference type="Pfam" id="PF25917"/>
    </source>
</evidence>
<dbReference type="InterPro" id="IPR058792">
    <property type="entry name" value="Beta-barrel_RND_2"/>
</dbReference>
<dbReference type="FunFam" id="2.40.30.170:FF:000010">
    <property type="entry name" value="Efflux RND transporter periplasmic adaptor subunit"/>
    <property type="match status" value="1"/>
</dbReference>
<evidence type="ECO:0000259" key="6">
    <source>
        <dbReference type="Pfam" id="PF25954"/>
    </source>
</evidence>
<dbReference type="Gene3D" id="2.40.420.20">
    <property type="match status" value="1"/>
</dbReference>
<keyword evidence="8" id="KW-1185">Reference proteome</keyword>
<dbReference type="InterPro" id="IPR058625">
    <property type="entry name" value="MdtA-like_BSH"/>
</dbReference>
<evidence type="ECO:0000256" key="1">
    <source>
        <dbReference type="ARBA" id="ARBA00009477"/>
    </source>
</evidence>
<evidence type="ECO:0000313" key="8">
    <source>
        <dbReference type="Proteomes" id="UP000239326"/>
    </source>
</evidence>
<dbReference type="Gene3D" id="1.10.287.470">
    <property type="entry name" value="Helix hairpin bin"/>
    <property type="match status" value="1"/>
</dbReference>
<dbReference type="EMBL" id="CP027669">
    <property type="protein sequence ID" value="AVO40039.1"/>
    <property type="molecule type" value="Genomic_DNA"/>
</dbReference>